<dbReference type="PATRIC" id="fig|69.6.peg.5383"/>
<dbReference type="KEGG" id="lez:GLE_5468"/>
<evidence type="ECO:0000259" key="1">
    <source>
        <dbReference type="Pfam" id="PF13340"/>
    </source>
</evidence>
<dbReference type="AlphaFoldDB" id="A0A0S2DQU3"/>
<evidence type="ECO:0000313" key="3">
    <source>
        <dbReference type="EMBL" id="ROU08967.1"/>
    </source>
</evidence>
<gene>
    <name evidence="3" type="ORF">D9T17_02515</name>
    <name evidence="2" type="ORF">GLE_5468</name>
</gene>
<evidence type="ECO:0000313" key="4">
    <source>
        <dbReference type="Proteomes" id="UP000061569"/>
    </source>
</evidence>
<name>A0A0S2DQU3_LYSEN</name>
<dbReference type="PANTHER" id="PTHR46637:SF1">
    <property type="entry name" value="BLL5188 PROTEIN"/>
    <property type="match status" value="1"/>
</dbReference>
<dbReference type="Proteomes" id="UP000061569">
    <property type="component" value="Chromosome"/>
</dbReference>
<dbReference type="RefSeq" id="WP_057949831.1">
    <property type="nucleotide sequence ID" value="NZ_CP067396.1"/>
</dbReference>
<dbReference type="InterPro" id="IPR025161">
    <property type="entry name" value="IS402-like_dom"/>
</dbReference>
<accession>A0A0S2DQU3</accession>
<protein>
    <submittedName>
        <fullName evidence="3">Transposase</fullName>
    </submittedName>
</protein>
<dbReference type="EMBL" id="CP013140">
    <property type="protein sequence ID" value="ALN60809.1"/>
    <property type="molecule type" value="Genomic_DNA"/>
</dbReference>
<feature type="domain" description="Insertion element IS402-like" evidence="1">
    <location>
        <begin position="26"/>
        <end position="98"/>
    </location>
</feature>
<dbReference type="InterPro" id="IPR052909">
    <property type="entry name" value="Transposase_6_like"/>
</dbReference>
<dbReference type="OrthoDB" id="5984870at2"/>
<evidence type="ECO:0000313" key="2">
    <source>
        <dbReference type="EMBL" id="ALN60809.1"/>
    </source>
</evidence>
<dbReference type="Pfam" id="PF13340">
    <property type="entry name" value="DUF4096"/>
    <property type="match status" value="1"/>
</dbReference>
<organism evidence="2 4">
    <name type="scientific">Lysobacter enzymogenes</name>
    <dbReference type="NCBI Taxonomy" id="69"/>
    <lineage>
        <taxon>Bacteria</taxon>
        <taxon>Pseudomonadati</taxon>
        <taxon>Pseudomonadota</taxon>
        <taxon>Gammaproteobacteria</taxon>
        <taxon>Lysobacterales</taxon>
        <taxon>Lysobacteraceae</taxon>
        <taxon>Lysobacter</taxon>
    </lineage>
</organism>
<reference evidence="2 4" key="1">
    <citation type="submission" date="2015-11" db="EMBL/GenBank/DDBJ databases">
        <title>Genome sequences of Lysobacter enzymogenes strain C3 and Lysobacter antibioticus ATCC 29479.</title>
        <authorList>
            <person name="Kobayashi D.Y."/>
        </authorList>
    </citation>
    <scope>NUCLEOTIDE SEQUENCE [LARGE SCALE GENOMIC DNA]</scope>
    <source>
        <strain evidence="2 4">C3</strain>
    </source>
</reference>
<dbReference type="Proteomes" id="UP000275910">
    <property type="component" value="Unassembled WGS sequence"/>
</dbReference>
<sequence length="135" mass="16087">MQTEIRRDRIGHGREDARGRARFVQLSDSEWPLLEQVVRQVIALEDSRRPDTRRFVDAALSVMVGQCAWTQLPEDQFGDWRVCYNRNERWIERGVWTVLANSGVMLEAWSARVVAYAERRVREKRFRAKRQRRVD</sequence>
<evidence type="ECO:0000313" key="5">
    <source>
        <dbReference type="Proteomes" id="UP000275910"/>
    </source>
</evidence>
<reference evidence="3 5" key="2">
    <citation type="submission" date="2018-10" db="EMBL/GenBank/DDBJ databases">
        <title>The genome of Lysobacter enzymogenes OH11.</title>
        <authorList>
            <person name="Liu F."/>
            <person name="Zhao Y."/>
            <person name="Qian G."/>
            <person name="Chen Y."/>
            <person name="Xu H."/>
        </authorList>
    </citation>
    <scope>NUCLEOTIDE SEQUENCE [LARGE SCALE GENOMIC DNA]</scope>
    <source>
        <strain evidence="3 5">OH11</strain>
    </source>
</reference>
<proteinExistence type="predicted"/>
<dbReference type="EMBL" id="RCTY01000006">
    <property type="protein sequence ID" value="ROU08967.1"/>
    <property type="molecule type" value="Genomic_DNA"/>
</dbReference>
<dbReference type="STRING" id="69.GLE_5468"/>
<dbReference type="PANTHER" id="PTHR46637">
    <property type="entry name" value="TIS1421-TRANSPOSASE PROTEIN A"/>
    <property type="match status" value="1"/>
</dbReference>